<feature type="transmembrane region" description="Helical" evidence="7">
    <location>
        <begin position="326"/>
        <end position="346"/>
    </location>
</feature>
<evidence type="ECO:0000313" key="8">
    <source>
        <dbReference type="EMBL" id="SFJ91999.1"/>
    </source>
</evidence>
<comment type="similarity">
    <text evidence="2">Belongs to the NrfD family.</text>
</comment>
<accession>A0A1I3VAH2</accession>
<proteinExistence type="inferred from homology"/>
<evidence type="ECO:0000256" key="5">
    <source>
        <dbReference type="ARBA" id="ARBA00022989"/>
    </source>
</evidence>
<evidence type="ECO:0000256" key="3">
    <source>
        <dbReference type="ARBA" id="ARBA00022475"/>
    </source>
</evidence>
<feature type="transmembrane region" description="Helical" evidence="7">
    <location>
        <begin position="20"/>
        <end position="43"/>
    </location>
</feature>
<feature type="transmembrane region" description="Helical" evidence="7">
    <location>
        <begin position="287"/>
        <end position="306"/>
    </location>
</feature>
<keyword evidence="4 7" id="KW-0812">Transmembrane</keyword>
<dbReference type="PANTHER" id="PTHR34856">
    <property type="entry name" value="PROTEIN NRFD"/>
    <property type="match status" value="1"/>
</dbReference>
<feature type="transmembrane region" description="Helical" evidence="7">
    <location>
        <begin position="93"/>
        <end position="115"/>
    </location>
</feature>
<dbReference type="STRING" id="576117.SAMN04488138_11437"/>
<sequence length="377" mass="41034">METQVQELVGAVHDAAWQPWAVQYFFLIAISVTALLMALPAFVFGRHTDLRAARLALMVAVTTGITAPIALLADLHQPFRFWEFFVYTHKSSWMAWGAWIVPSYVVLMLLFAWSLHRPEFYRMGQDDWRFAWLFRLFSLGGAANGFARPLGMLAGVAALGILTYTGMEVMVVRARPLWNTPFLPLQFAATGVVGALGVMLVLERLLNRDAGLEATINRRLAIALATVGALGVAWFAVALSGISPVHSEALASVAGFSVWKQIALWGAASIAIPFVLALTLPQSTGWITGLIAIHAAWMFRWTVFMGGQAVPKVGSGLYDALMPSGLGGLMGVIGTFGLWVFLMIVYTTFLPWTDATPPASGQSFGQTQSKPARTQEI</sequence>
<evidence type="ECO:0000256" key="7">
    <source>
        <dbReference type="SAM" id="Phobius"/>
    </source>
</evidence>
<evidence type="ECO:0000256" key="1">
    <source>
        <dbReference type="ARBA" id="ARBA00004651"/>
    </source>
</evidence>
<dbReference type="InterPro" id="IPR052049">
    <property type="entry name" value="Electron_transfer_protein"/>
</dbReference>
<keyword evidence="9" id="KW-1185">Reference proteome</keyword>
<organism evidence="8 9">
    <name type="scientific">Celeribacter halophilus</name>
    <dbReference type="NCBI Taxonomy" id="576117"/>
    <lineage>
        <taxon>Bacteria</taxon>
        <taxon>Pseudomonadati</taxon>
        <taxon>Pseudomonadota</taxon>
        <taxon>Alphaproteobacteria</taxon>
        <taxon>Rhodobacterales</taxon>
        <taxon>Roseobacteraceae</taxon>
        <taxon>Celeribacter</taxon>
    </lineage>
</organism>
<gene>
    <name evidence="8" type="ORF">SAMN04488138_11437</name>
</gene>
<dbReference type="GeneID" id="98666253"/>
<evidence type="ECO:0000256" key="6">
    <source>
        <dbReference type="ARBA" id="ARBA00023136"/>
    </source>
</evidence>
<evidence type="ECO:0000256" key="2">
    <source>
        <dbReference type="ARBA" id="ARBA00008929"/>
    </source>
</evidence>
<dbReference type="EMBL" id="FORY01000014">
    <property type="protein sequence ID" value="SFJ91999.1"/>
    <property type="molecule type" value="Genomic_DNA"/>
</dbReference>
<name>A0A1I3VAH2_9RHOB</name>
<keyword evidence="6 7" id="KW-0472">Membrane</keyword>
<feature type="transmembrane region" description="Helical" evidence="7">
    <location>
        <begin position="136"/>
        <end position="162"/>
    </location>
</feature>
<dbReference type="Gene3D" id="1.20.1630.10">
    <property type="entry name" value="Formate dehydrogenase/DMSO reductase domain"/>
    <property type="match status" value="1"/>
</dbReference>
<dbReference type="GO" id="GO:0005886">
    <property type="term" value="C:plasma membrane"/>
    <property type="evidence" value="ECO:0007669"/>
    <property type="project" value="UniProtKB-SubCell"/>
</dbReference>
<dbReference type="Proteomes" id="UP000183299">
    <property type="component" value="Unassembled WGS sequence"/>
</dbReference>
<dbReference type="AlphaFoldDB" id="A0A1I3VAH2"/>
<dbReference type="OrthoDB" id="9770779at2"/>
<keyword evidence="3" id="KW-1003">Cell membrane</keyword>
<feature type="transmembrane region" description="Helical" evidence="7">
    <location>
        <begin position="222"/>
        <end position="242"/>
    </location>
</feature>
<comment type="subcellular location">
    <subcellularLocation>
        <location evidence="1">Cell membrane</location>
        <topology evidence="1">Multi-pass membrane protein</topology>
    </subcellularLocation>
</comment>
<evidence type="ECO:0000313" key="9">
    <source>
        <dbReference type="Proteomes" id="UP000183299"/>
    </source>
</evidence>
<dbReference type="InterPro" id="IPR005614">
    <property type="entry name" value="NrfD-like"/>
</dbReference>
<protein>
    <submittedName>
        <fullName evidence="8">Tetrathionate reductase subunit C</fullName>
    </submittedName>
</protein>
<dbReference type="PANTHER" id="PTHR34856:SF2">
    <property type="entry name" value="PROTEIN NRFD"/>
    <property type="match status" value="1"/>
</dbReference>
<feature type="transmembrane region" description="Helical" evidence="7">
    <location>
        <begin position="262"/>
        <end position="280"/>
    </location>
</feature>
<dbReference type="Pfam" id="PF03916">
    <property type="entry name" value="NrfD"/>
    <property type="match status" value="1"/>
</dbReference>
<dbReference type="RefSeq" id="WP_066598706.1">
    <property type="nucleotide sequence ID" value="NZ_FORY01000014.1"/>
</dbReference>
<feature type="transmembrane region" description="Helical" evidence="7">
    <location>
        <begin position="55"/>
        <end position="73"/>
    </location>
</feature>
<feature type="transmembrane region" description="Helical" evidence="7">
    <location>
        <begin position="182"/>
        <end position="202"/>
    </location>
</feature>
<keyword evidence="5 7" id="KW-1133">Transmembrane helix</keyword>
<reference evidence="8 9" key="1">
    <citation type="submission" date="2016-10" db="EMBL/GenBank/DDBJ databases">
        <authorList>
            <person name="de Groot N.N."/>
        </authorList>
    </citation>
    <scope>NUCLEOTIDE SEQUENCE [LARGE SCALE GENOMIC DNA]</scope>
    <source>
        <strain evidence="8 9">CGMCC 1.8891</strain>
    </source>
</reference>
<evidence type="ECO:0000256" key="4">
    <source>
        <dbReference type="ARBA" id="ARBA00022692"/>
    </source>
</evidence>